<dbReference type="Proteomes" id="UP000295008">
    <property type="component" value="Unassembled WGS sequence"/>
</dbReference>
<evidence type="ECO:0000256" key="1">
    <source>
        <dbReference type="SAM" id="MobiDB-lite"/>
    </source>
</evidence>
<feature type="region of interest" description="Disordered" evidence="1">
    <location>
        <begin position="1"/>
        <end position="72"/>
    </location>
</feature>
<comment type="caution">
    <text evidence="2">The sequence shown here is derived from an EMBL/GenBank/DDBJ whole genome shotgun (WGS) entry which is preliminary data.</text>
</comment>
<protein>
    <submittedName>
        <fullName evidence="2">Uncharacterized protein</fullName>
    </submittedName>
</protein>
<reference evidence="2 3" key="1">
    <citation type="submission" date="2019-03" db="EMBL/GenBank/DDBJ databases">
        <title>Genomic Encyclopedia of Type Strains, Phase IV (KMG-IV): sequencing the most valuable type-strain genomes for metagenomic binning, comparative biology and taxonomic classification.</title>
        <authorList>
            <person name="Goeker M."/>
        </authorList>
    </citation>
    <scope>NUCLEOTIDE SEQUENCE [LARGE SCALE GENOMIC DNA]</scope>
    <source>
        <strain evidence="2 3">LX-B</strain>
    </source>
</reference>
<gene>
    <name evidence="2" type="ORF">EDC14_1006119</name>
</gene>
<accession>A0A4R1S0G8</accession>
<keyword evidence="3" id="KW-1185">Reference proteome</keyword>
<dbReference type="EMBL" id="SLUN01000006">
    <property type="protein sequence ID" value="TCL72409.1"/>
    <property type="molecule type" value="Genomic_DNA"/>
</dbReference>
<dbReference type="AlphaFoldDB" id="A0A4R1S0G8"/>
<organism evidence="2 3">
    <name type="scientific">Hydrogenispora ethanolica</name>
    <dbReference type="NCBI Taxonomy" id="1082276"/>
    <lineage>
        <taxon>Bacteria</taxon>
        <taxon>Bacillati</taxon>
        <taxon>Bacillota</taxon>
        <taxon>Hydrogenispora</taxon>
    </lineage>
</organism>
<evidence type="ECO:0000313" key="2">
    <source>
        <dbReference type="EMBL" id="TCL72409.1"/>
    </source>
</evidence>
<evidence type="ECO:0000313" key="3">
    <source>
        <dbReference type="Proteomes" id="UP000295008"/>
    </source>
</evidence>
<sequence>MAAPAAERARGARPGGRGAAREGTGARCRAAPAGAGAEVARKRGRVSQGQAATAPCSAPAARGPALPAPGRGNFAPAGREICRFFRSDGPESLKIIDRRKKILGPRCRINIPLRIKVRPVSARRGRPVKNFPKVAAEKNGQALFSAARGGV</sequence>
<name>A0A4R1S0G8_HYDET</name>
<feature type="compositionally biased region" description="Low complexity" evidence="1">
    <location>
        <begin position="21"/>
        <end position="38"/>
    </location>
</feature>
<proteinExistence type="predicted"/>
<feature type="compositionally biased region" description="Low complexity" evidence="1">
    <location>
        <begin position="51"/>
        <end position="72"/>
    </location>
</feature>